<proteinExistence type="predicted"/>
<dbReference type="AlphaFoldDB" id="A0A7R9LDV0"/>
<feature type="compositionally biased region" description="Low complexity" evidence="1">
    <location>
        <begin position="91"/>
        <end position="198"/>
    </location>
</feature>
<dbReference type="EMBL" id="OC915277">
    <property type="protein sequence ID" value="CAD7639609.1"/>
    <property type="molecule type" value="Genomic_DNA"/>
</dbReference>
<evidence type="ECO:0000313" key="4">
    <source>
        <dbReference type="Proteomes" id="UP000728032"/>
    </source>
</evidence>
<feature type="domain" description="Chitin-binding type-2" evidence="2">
    <location>
        <begin position="30"/>
        <end position="88"/>
    </location>
</feature>
<keyword evidence="4" id="KW-1185">Reference proteome</keyword>
<dbReference type="InterPro" id="IPR036508">
    <property type="entry name" value="Chitin-bd_dom_sf"/>
</dbReference>
<dbReference type="GO" id="GO:0008061">
    <property type="term" value="F:chitin binding"/>
    <property type="evidence" value="ECO:0007669"/>
    <property type="project" value="InterPro"/>
</dbReference>
<dbReference type="InterPro" id="IPR002557">
    <property type="entry name" value="Chitin-bd_dom"/>
</dbReference>
<sequence length="198" mass="21848">MQSSADCLTKDAYDWPIIPGYPCPPREIARTKCLGPKDCLYPNPRDCSRFIQCNDASIAYDMPCAPGGLHFSPRTKTCERPEVAGCVIVKPTTTQRPTPRPTTTTTTQKPTPRPTTTTTQKPTPRPTTTTTEKPTPRPTTTTTQKPTPRPTTTTTTQKPTPRSTTTEKPTPRPTTTQKPTPRPTTTTTEKPTPRPTTW</sequence>
<dbReference type="Proteomes" id="UP000728032">
    <property type="component" value="Unassembled WGS sequence"/>
</dbReference>
<feature type="region of interest" description="Disordered" evidence="1">
    <location>
        <begin position="89"/>
        <end position="198"/>
    </location>
</feature>
<evidence type="ECO:0000256" key="1">
    <source>
        <dbReference type="SAM" id="MobiDB-lite"/>
    </source>
</evidence>
<protein>
    <recommendedName>
        <fullName evidence="2">Chitin-binding type-2 domain-containing protein</fullName>
    </recommendedName>
</protein>
<dbReference type="SUPFAM" id="SSF57625">
    <property type="entry name" value="Invertebrate chitin-binding proteins"/>
    <property type="match status" value="1"/>
</dbReference>
<organism evidence="3">
    <name type="scientific">Oppiella nova</name>
    <dbReference type="NCBI Taxonomy" id="334625"/>
    <lineage>
        <taxon>Eukaryota</taxon>
        <taxon>Metazoa</taxon>
        <taxon>Ecdysozoa</taxon>
        <taxon>Arthropoda</taxon>
        <taxon>Chelicerata</taxon>
        <taxon>Arachnida</taxon>
        <taxon>Acari</taxon>
        <taxon>Acariformes</taxon>
        <taxon>Sarcoptiformes</taxon>
        <taxon>Oribatida</taxon>
        <taxon>Brachypylina</taxon>
        <taxon>Oppioidea</taxon>
        <taxon>Oppiidae</taxon>
        <taxon>Oppiella</taxon>
    </lineage>
</organism>
<dbReference type="EMBL" id="CAJPVJ010000452">
    <property type="protein sequence ID" value="CAG2162491.1"/>
    <property type="molecule type" value="Genomic_DNA"/>
</dbReference>
<dbReference type="SMART" id="SM00494">
    <property type="entry name" value="ChtBD2"/>
    <property type="match status" value="1"/>
</dbReference>
<evidence type="ECO:0000259" key="2">
    <source>
        <dbReference type="PROSITE" id="PS50940"/>
    </source>
</evidence>
<reference evidence="3" key="1">
    <citation type="submission" date="2020-11" db="EMBL/GenBank/DDBJ databases">
        <authorList>
            <person name="Tran Van P."/>
        </authorList>
    </citation>
    <scope>NUCLEOTIDE SEQUENCE</scope>
</reference>
<dbReference type="Gene3D" id="2.170.140.10">
    <property type="entry name" value="Chitin binding domain"/>
    <property type="match status" value="1"/>
</dbReference>
<dbReference type="OrthoDB" id="6407093at2759"/>
<dbReference type="GO" id="GO:0005576">
    <property type="term" value="C:extracellular region"/>
    <property type="evidence" value="ECO:0007669"/>
    <property type="project" value="InterPro"/>
</dbReference>
<name>A0A7R9LDV0_9ACAR</name>
<dbReference type="Pfam" id="PF01607">
    <property type="entry name" value="CBM_14"/>
    <property type="match status" value="1"/>
</dbReference>
<gene>
    <name evidence="3" type="ORF">ONB1V03_LOCUS2084</name>
</gene>
<accession>A0A7R9LDV0</accession>
<dbReference type="PROSITE" id="PS50940">
    <property type="entry name" value="CHIT_BIND_II"/>
    <property type="match status" value="1"/>
</dbReference>
<dbReference type="PRINTS" id="PR01217">
    <property type="entry name" value="PRICHEXTENSN"/>
</dbReference>
<evidence type="ECO:0000313" key="3">
    <source>
        <dbReference type="EMBL" id="CAD7639609.1"/>
    </source>
</evidence>